<reference evidence="3" key="1">
    <citation type="journal article" date="2023" name="Commun. Biol.">
        <title>Genome analysis of Parmales, the sister group of diatoms, reveals the evolutionary specialization of diatoms from phago-mixotrophs to photoautotrophs.</title>
        <authorList>
            <person name="Ban H."/>
            <person name="Sato S."/>
            <person name="Yoshikawa S."/>
            <person name="Yamada K."/>
            <person name="Nakamura Y."/>
            <person name="Ichinomiya M."/>
            <person name="Sato N."/>
            <person name="Blanc-Mathieu R."/>
            <person name="Endo H."/>
            <person name="Kuwata A."/>
            <person name="Ogata H."/>
        </authorList>
    </citation>
    <scope>NUCLEOTIDE SEQUENCE [LARGE SCALE GENOMIC DNA]</scope>
    <source>
        <strain evidence="3">NIES 3700</strain>
    </source>
</reference>
<feature type="compositionally biased region" description="Low complexity" evidence="1">
    <location>
        <begin position="450"/>
        <end position="461"/>
    </location>
</feature>
<accession>A0A9W7L0M3</accession>
<sequence>MPAPISFGARTGRDNNYVGVTKEEKNPVGPGTYGNLGAAISPTKPSYAPFGSTAKRKFNNPNAHAAPSPMTYDPKPVGEEPTTVSAPFKGNAPRIPEPRKQDYVPGPGAYQIPSTIKPSAPSLQRSFFDESPLWSRTATAPSIPGRGQCYGYEEGDNGELVMQRPVHQGYKGVSGDTVGPMDYKPKLSQTHKTTNVINFGKGTSRPDISNKLTSMKGGNKGLGAGPGPGSYNLEGKTNTSAAKPAVGRKRNAVFESKVQRLKEKRSNEVLGPSPTSYNIPSTLKIQEKPDNVQCFGTSSDRFQTSKSIGPSPGTYGKPVSDFERRAMEARKVRMRQPGHKEPTPFGTSGQRFRAERNDVGAAPGSYEFNDSMAKELQKKLVSRNGAFGSSSKRFPKWESDKAGSKSAPSSRGNLKLATGEYQPPAKPKNSKPYTGRPERNFLKAGGAGKGKTSSFASSSKRGYAKSSADVAPPPGTYDVSLKWAAKSVVPLHSGPASRIPTEKSTTADVGPAQYNIKSQFAVKRNNRKDIMVSTQSRWKGGGDQTPGPSDYYSEYASGGMVRPTFNIAIAESSRVMF</sequence>
<feature type="region of interest" description="Disordered" evidence="1">
    <location>
        <begin position="1"/>
        <end position="32"/>
    </location>
</feature>
<gene>
    <name evidence="2" type="ORF">TrLO_g1393</name>
</gene>
<feature type="compositionally biased region" description="Basic and acidic residues" evidence="1">
    <location>
        <begin position="257"/>
        <end position="267"/>
    </location>
</feature>
<proteinExistence type="predicted"/>
<dbReference type="GO" id="GO:0003682">
    <property type="term" value="F:chromatin binding"/>
    <property type="evidence" value="ECO:0007669"/>
    <property type="project" value="TreeGrafter"/>
</dbReference>
<dbReference type="GO" id="GO:0042393">
    <property type="term" value="F:histone binding"/>
    <property type="evidence" value="ECO:0007669"/>
    <property type="project" value="TreeGrafter"/>
</dbReference>
<feature type="compositionally biased region" description="Polar residues" evidence="1">
    <location>
        <begin position="112"/>
        <end position="122"/>
    </location>
</feature>
<feature type="region of interest" description="Disordered" evidence="1">
    <location>
        <begin position="171"/>
        <end position="366"/>
    </location>
</feature>
<dbReference type="OrthoDB" id="406368at2759"/>
<organism evidence="2 3">
    <name type="scientific">Triparma laevis f. longispina</name>
    <dbReference type="NCBI Taxonomy" id="1714387"/>
    <lineage>
        <taxon>Eukaryota</taxon>
        <taxon>Sar</taxon>
        <taxon>Stramenopiles</taxon>
        <taxon>Ochrophyta</taxon>
        <taxon>Bolidophyceae</taxon>
        <taxon>Parmales</taxon>
        <taxon>Triparmaceae</taxon>
        <taxon>Triparma</taxon>
    </lineage>
</organism>
<dbReference type="GO" id="GO:0044727">
    <property type="term" value="P:epigenetic programing of male pronucleus"/>
    <property type="evidence" value="ECO:0007669"/>
    <property type="project" value="TreeGrafter"/>
</dbReference>
<evidence type="ECO:0000256" key="1">
    <source>
        <dbReference type="SAM" id="MobiDB-lite"/>
    </source>
</evidence>
<dbReference type="PANTHER" id="PTHR35678:SF1">
    <property type="entry name" value="PROTEIN STPG4"/>
    <property type="match status" value="1"/>
</dbReference>
<dbReference type="Proteomes" id="UP001165122">
    <property type="component" value="Unassembled WGS sequence"/>
</dbReference>
<feature type="compositionally biased region" description="Gly residues" evidence="1">
    <location>
        <begin position="218"/>
        <end position="228"/>
    </location>
</feature>
<dbReference type="PANTHER" id="PTHR35678">
    <property type="entry name" value="PROTEIN STPG4"/>
    <property type="match status" value="1"/>
</dbReference>
<name>A0A9W7L0M3_9STRA</name>
<feature type="compositionally biased region" description="Polar residues" evidence="1">
    <location>
        <begin position="294"/>
        <end position="308"/>
    </location>
</feature>
<keyword evidence="3" id="KW-1185">Reference proteome</keyword>
<protein>
    <submittedName>
        <fullName evidence="2">Uncharacterized protein</fullName>
    </submittedName>
</protein>
<feature type="region of interest" description="Disordered" evidence="1">
    <location>
        <begin position="51"/>
        <end position="122"/>
    </location>
</feature>
<feature type="compositionally biased region" description="Basic and acidic residues" evidence="1">
    <location>
        <begin position="320"/>
        <end position="331"/>
    </location>
</feature>
<dbReference type="EMBL" id="BRXW01000310">
    <property type="protein sequence ID" value="GMI17901.1"/>
    <property type="molecule type" value="Genomic_DNA"/>
</dbReference>
<feature type="region of interest" description="Disordered" evidence="1">
    <location>
        <begin position="383"/>
        <end position="471"/>
    </location>
</feature>
<evidence type="ECO:0000313" key="2">
    <source>
        <dbReference type="EMBL" id="GMI17901.1"/>
    </source>
</evidence>
<feature type="compositionally biased region" description="Polar residues" evidence="1">
    <location>
        <begin position="273"/>
        <end position="284"/>
    </location>
</feature>
<dbReference type="AlphaFoldDB" id="A0A9W7L0M3"/>
<comment type="caution">
    <text evidence="2">The sequence shown here is derived from an EMBL/GenBank/DDBJ whole genome shotgun (WGS) entry which is preliminary data.</text>
</comment>
<feature type="compositionally biased region" description="Polar residues" evidence="1">
    <location>
        <begin position="187"/>
        <end position="197"/>
    </location>
</feature>
<evidence type="ECO:0000313" key="3">
    <source>
        <dbReference type="Proteomes" id="UP001165122"/>
    </source>
</evidence>